<organism evidence="3">
    <name type="scientific">hydrothermal vent metagenome</name>
    <dbReference type="NCBI Taxonomy" id="652676"/>
    <lineage>
        <taxon>unclassified sequences</taxon>
        <taxon>metagenomes</taxon>
        <taxon>ecological metagenomes</taxon>
    </lineage>
</organism>
<dbReference type="Pfam" id="PF00903">
    <property type="entry name" value="Glyoxalase"/>
    <property type="match status" value="1"/>
</dbReference>
<evidence type="ECO:0000313" key="3">
    <source>
        <dbReference type="EMBL" id="VAX31004.1"/>
    </source>
</evidence>
<dbReference type="PANTHER" id="PTHR36113:SF6">
    <property type="entry name" value="FOSFOMYCIN RESISTANCE PROTEIN FOSX"/>
    <property type="match status" value="1"/>
</dbReference>
<dbReference type="GO" id="GO:0046872">
    <property type="term" value="F:metal ion binding"/>
    <property type="evidence" value="ECO:0007669"/>
    <property type="project" value="UniProtKB-KW"/>
</dbReference>
<dbReference type="InterPro" id="IPR037523">
    <property type="entry name" value="VOC_core"/>
</dbReference>
<dbReference type="EC" id="4.4.1.5" evidence="3"/>
<keyword evidence="3" id="KW-0456">Lyase</keyword>
<dbReference type="CDD" id="cd06587">
    <property type="entry name" value="VOC"/>
    <property type="match status" value="1"/>
</dbReference>
<reference evidence="3" key="1">
    <citation type="submission" date="2018-06" db="EMBL/GenBank/DDBJ databases">
        <authorList>
            <person name="Zhirakovskaya E."/>
        </authorList>
    </citation>
    <scope>NUCLEOTIDE SEQUENCE</scope>
</reference>
<evidence type="ECO:0000259" key="2">
    <source>
        <dbReference type="PROSITE" id="PS51819"/>
    </source>
</evidence>
<dbReference type="SUPFAM" id="SSF54593">
    <property type="entry name" value="Glyoxalase/Bleomycin resistance protein/Dihydroxybiphenyl dioxygenase"/>
    <property type="match status" value="1"/>
</dbReference>
<dbReference type="PROSITE" id="PS51819">
    <property type="entry name" value="VOC"/>
    <property type="match status" value="1"/>
</dbReference>
<dbReference type="PROSITE" id="PS00934">
    <property type="entry name" value="GLYOXALASE_I_1"/>
    <property type="match status" value="1"/>
</dbReference>
<dbReference type="EMBL" id="UOGG01000137">
    <property type="protein sequence ID" value="VAX31004.1"/>
    <property type="molecule type" value="Genomic_DNA"/>
</dbReference>
<dbReference type="GO" id="GO:0004462">
    <property type="term" value="F:lactoylglutathione lyase activity"/>
    <property type="evidence" value="ECO:0007669"/>
    <property type="project" value="UniProtKB-EC"/>
</dbReference>
<gene>
    <name evidence="3" type="ORF">MNBD_NITROSPINAE05-1476</name>
</gene>
<evidence type="ECO:0000256" key="1">
    <source>
        <dbReference type="ARBA" id="ARBA00022723"/>
    </source>
</evidence>
<dbReference type="InterPro" id="IPR051332">
    <property type="entry name" value="Fosfomycin_Res_Enzymes"/>
</dbReference>
<accession>A0A3B1D4A5</accession>
<keyword evidence="1" id="KW-0479">Metal-binding</keyword>
<feature type="domain" description="VOC" evidence="2">
    <location>
        <begin position="4"/>
        <end position="124"/>
    </location>
</feature>
<name>A0A3B1D4A5_9ZZZZ</name>
<dbReference type="InterPro" id="IPR004360">
    <property type="entry name" value="Glyas_Fos-R_dOase_dom"/>
</dbReference>
<dbReference type="InterPro" id="IPR018146">
    <property type="entry name" value="Glyoxalase_1_CS"/>
</dbReference>
<dbReference type="AlphaFoldDB" id="A0A3B1D4A5"/>
<dbReference type="Gene3D" id="3.10.180.10">
    <property type="entry name" value="2,3-Dihydroxybiphenyl 1,2-Dioxygenase, domain 1"/>
    <property type="match status" value="1"/>
</dbReference>
<protein>
    <submittedName>
        <fullName evidence="3">Lactoylglutathione lyase</fullName>
        <ecNumber evidence="3">4.4.1.5</ecNumber>
    </submittedName>
</protein>
<dbReference type="InterPro" id="IPR029068">
    <property type="entry name" value="Glyas_Bleomycin-R_OHBP_Dase"/>
</dbReference>
<sequence length="128" mass="14457">MIKKYLHTRFRVSDMDQSLRFYTKILGLKLTDRKVSPRGSELAFLQAPGADSEIELCAFPSSGSVEVPEDLVHLAFQVESLETCINRLKKASIPITEGPIKTSNGTTFIFTEDPDKYEIELMECPKEK</sequence>
<dbReference type="PANTHER" id="PTHR36113">
    <property type="entry name" value="LYASE, PUTATIVE-RELATED-RELATED"/>
    <property type="match status" value="1"/>
</dbReference>
<proteinExistence type="predicted"/>